<dbReference type="AlphaFoldDB" id="A0A7J6L8R7"/>
<protein>
    <submittedName>
        <fullName evidence="1">Uncharacterized protein</fullName>
    </submittedName>
</protein>
<dbReference type="Proteomes" id="UP000572268">
    <property type="component" value="Unassembled WGS sequence"/>
</dbReference>
<name>A0A7J6L8R7_PEROL</name>
<evidence type="ECO:0000313" key="1">
    <source>
        <dbReference type="EMBL" id="KAF4655563.1"/>
    </source>
</evidence>
<dbReference type="EMBL" id="JABANN010000635">
    <property type="protein sequence ID" value="KAF4655563.1"/>
    <property type="molecule type" value="Genomic_DNA"/>
</dbReference>
<reference evidence="1 2" key="1">
    <citation type="submission" date="2020-04" db="EMBL/GenBank/DDBJ databases">
        <title>Perkinsus olseni comparative genomics.</title>
        <authorList>
            <person name="Bogema D.R."/>
        </authorList>
    </citation>
    <scope>NUCLEOTIDE SEQUENCE [LARGE SCALE GENOMIC DNA]</scope>
    <source>
        <strain evidence="1">ATCC PRA-31</strain>
    </source>
</reference>
<proteinExistence type="predicted"/>
<sequence>MRVSAAGFLYAVFLPNLPHTEAIRTGARAGPLDGYPPLNGSTQFDASAREAECYSGDYFNRREPDSQGHLIFTVDEKGLHSGTIGCPADDERHLPAFQAKWHGGEGIHDYRRNYDGPLEESNFFFGFQSSLGLDPLKKIDVTRISEGMKDLRSAALSAVRPSAPRIKNSGFHGYDRYLYTKQRFDVRDGTVTKRKMALD</sequence>
<gene>
    <name evidence="1" type="ORF">FOL46_008205</name>
</gene>
<comment type="caution">
    <text evidence="1">The sequence shown here is derived from an EMBL/GenBank/DDBJ whole genome shotgun (WGS) entry which is preliminary data.</text>
</comment>
<organism evidence="1 2">
    <name type="scientific">Perkinsus olseni</name>
    <name type="common">Perkinsus atlanticus</name>
    <dbReference type="NCBI Taxonomy" id="32597"/>
    <lineage>
        <taxon>Eukaryota</taxon>
        <taxon>Sar</taxon>
        <taxon>Alveolata</taxon>
        <taxon>Perkinsozoa</taxon>
        <taxon>Perkinsea</taxon>
        <taxon>Perkinsida</taxon>
        <taxon>Perkinsidae</taxon>
        <taxon>Perkinsus</taxon>
    </lineage>
</organism>
<evidence type="ECO:0000313" key="2">
    <source>
        <dbReference type="Proteomes" id="UP000572268"/>
    </source>
</evidence>
<accession>A0A7J6L8R7</accession>